<dbReference type="InterPro" id="IPR025746">
    <property type="entry name" value="PilX_N_dom"/>
</dbReference>
<evidence type="ECO:0000313" key="3">
    <source>
        <dbReference type="Proteomes" id="UP000243807"/>
    </source>
</evidence>
<evidence type="ECO:0000259" key="1">
    <source>
        <dbReference type="Pfam" id="PF14341"/>
    </source>
</evidence>
<dbReference type="KEGG" id="afy:BW247_14210"/>
<reference evidence="2 3" key="1">
    <citation type="submission" date="2017-01" db="EMBL/GenBank/DDBJ databases">
        <title>Draft sequence of Acidihalobacter ferrooxidans strain DSM 14175 (strain V8).</title>
        <authorList>
            <person name="Khaleque H.N."/>
            <person name="Ramsay J.P."/>
            <person name="Murphy R.J.T."/>
            <person name="Kaksonen A.H."/>
            <person name="Boxall N.J."/>
            <person name="Watkin E.L.J."/>
        </authorList>
    </citation>
    <scope>NUCLEOTIDE SEQUENCE [LARGE SCALE GENOMIC DNA]</scope>
    <source>
        <strain evidence="2 3">V8</strain>
    </source>
</reference>
<dbReference type="Proteomes" id="UP000243807">
    <property type="component" value="Chromosome"/>
</dbReference>
<dbReference type="EMBL" id="CP019434">
    <property type="protein sequence ID" value="APZ44105.1"/>
    <property type="molecule type" value="Genomic_DNA"/>
</dbReference>
<name>A0A1P8UJW2_9GAMM</name>
<dbReference type="OrthoDB" id="8925734at2"/>
<feature type="domain" description="Type 4 fimbrial biogenesis protein PilX N-terminal" evidence="1">
    <location>
        <begin position="15"/>
        <end position="60"/>
    </location>
</feature>
<gene>
    <name evidence="2" type="ORF">BW247_14210</name>
</gene>
<organism evidence="2 3">
    <name type="scientific">Acidihalobacter ferrooxydans</name>
    <dbReference type="NCBI Taxonomy" id="1765967"/>
    <lineage>
        <taxon>Bacteria</taxon>
        <taxon>Pseudomonadati</taxon>
        <taxon>Pseudomonadota</taxon>
        <taxon>Gammaproteobacteria</taxon>
        <taxon>Chromatiales</taxon>
        <taxon>Ectothiorhodospiraceae</taxon>
        <taxon>Acidihalobacter</taxon>
    </lineage>
</organism>
<dbReference type="AlphaFoldDB" id="A0A1P8UJW2"/>
<evidence type="ECO:0000313" key="2">
    <source>
        <dbReference type="EMBL" id="APZ44105.1"/>
    </source>
</evidence>
<sequence>MNARPGHTAMPRAQRGFVLILSLLMLIVLTLLGVSLLSGVTLQQKMSGNSREKARATSAASFALDAVQSQLTSQPLTAQSCASAASNGWRVCDTGTLTSSSAVQNSTWGLGGGATLGTPVTALPANAFSVSLLSTTGGSNVYYHVPEFIVQYQGQGVVPPGYSVQVSNYKSGSAPVIDNYLITTMGTGGNPSAVSVLQSLYTYMHLQ</sequence>
<keyword evidence="3" id="KW-1185">Reference proteome</keyword>
<dbReference type="RefSeq" id="WP_076837728.1">
    <property type="nucleotide sequence ID" value="NZ_CP019434.1"/>
</dbReference>
<proteinExistence type="predicted"/>
<protein>
    <recommendedName>
        <fullName evidence="1">Type 4 fimbrial biogenesis protein PilX N-terminal domain-containing protein</fullName>
    </recommendedName>
</protein>
<dbReference type="Pfam" id="PF14341">
    <property type="entry name" value="PilX_N"/>
    <property type="match status" value="1"/>
</dbReference>
<dbReference type="STRING" id="1765967.BW247_14210"/>
<accession>A0A1P8UJW2</accession>